<sequence>MTSARFFFDAGSGTVLWAVDPEDQKIWGYAVDLDELPISPHLRTELINLVEEYDTSLNWEYPPDPGPWREPRCQRFNEAVRETLGRLRAELGPSWQIQDGFTELHEDPDLDRYLLDPRGFARGGTN</sequence>
<protein>
    <submittedName>
        <fullName evidence="1">Uncharacterized protein</fullName>
    </submittedName>
</protein>
<dbReference type="AlphaFoldDB" id="A0A495JBW6"/>
<accession>A0A495JBW6</accession>
<dbReference type="EMBL" id="RBKT01000001">
    <property type="protein sequence ID" value="RKR86486.1"/>
    <property type="molecule type" value="Genomic_DNA"/>
</dbReference>
<proteinExistence type="predicted"/>
<keyword evidence="2" id="KW-1185">Reference proteome</keyword>
<evidence type="ECO:0000313" key="1">
    <source>
        <dbReference type="EMBL" id="RKR86486.1"/>
    </source>
</evidence>
<dbReference type="Proteomes" id="UP000277671">
    <property type="component" value="Unassembled WGS sequence"/>
</dbReference>
<comment type="caution">
    <text evidence="1">The sequence shown here is derived from an EMBL/GenBank/DDBJ whole genome shotgun (WGS) entry which is preliminary data.</text>
</comment>
<organism evidence="1 2">
    <name type="scientific">Micromonospora pisi</name>
    <dbReference type="NCBI Taxonomy" id="589240"/>
    <lineage>
        <taxon>Bacteria</taxon>
        <taxon>Bacillati</taxon>
        <taxon>Actinomycetota</taxon>
        <taxon>Actinomycetes</taxon>
        <taxon>Micromonosporales</taxon>
        <taxon>Micromonosporaceae</taxon>
        <taxon>Micromonospora</taxon>
    </lineage>
</organism>
<gene>
    <name evidence="1" type="ORF">BDK92_0716</name>
</gene>
<dbReference type="OrthoDB" id="7860281at2"/>
<reference evidence="1 2" key="1">
    <citation type="submission" date="2018-10" db="EMBL/GenBank/DDBJ databases">
        <title>Sequencing the genomes of 1000 actinobacteria strains.</title>
        <authorList>
            <person name="Klenk H.-P."/>
        </authorList>
    </citation>
    <scope>NUCLEOTIDE SEQUENCE [LARGE SCALE GENOMIC DNA]</scope>
    <source>
        <strain evidence="1 2">DSM 45175</strain>
    </source>
</reference>
<evidence type="ECO:0000313" key="2">
    <source>
        <dbReference type="Proteomes" id="UP000277671"/>
    </source>
</evidence>
<name>A0A495JBW6_9ACTN</name>
<dbReference type="RefSeq" id="WP_121154527.1">
    <property type="nucleotide sequence ID" value="NZ_RBKT01000001.1"/>
</dbReference>